<name>A0A3Q8J4H0_9GAMA</name>
<sequence>MVKLSHNTMACPADHEFLWIQDMDGSTLKRLKRKFKYLVQTGPFLEEVLLCLLSKKPLSSLSAEQKVLTKLVRDALVNDPYGIARVAAVFSSRNMEDDIKELEDTIATLHSTHLSITDSEQVVLILTVLYMILVTRGHNLTAMAVTTGHMLASEYLQYHMQWLLDTGGLQGLIRREHWTLYLKYRLRDILCL</sequence>
<evidence type="ECO:0000313" key="2">
    <source>
        <dbReference type="Proteomes" id="UP000677407"/>
    </source>
</evidence>
<protein>
    <submittedName>
        <fullName evidence="1">Vbcl-2b</fullName>
    </submittedName>
</protein>
<gene>
    <name evidence="1" type="primary">vBcl-2b</name>
</gene>
<evidence type="ECO:0000313" key="1">
    <source>
        <dbReference type="EMBL" id="AZB49183.1"/>
    </source>
</evidence>
<accession>A0A3Q8J4H0</accession>
<dbReference type="RefSeq" id="YP_010087453.1">
    <property type="nucleotide sequence ID" value="NC_055555.1"/>
</dbReference>
<organism evidence="1">
    <name type="scientific">Phascolarctid gammaherpesvirus 1</name>
    <dbReference type="NCBI Taxonomy" id="2249313"/>
    <lineage>
        <taxon>Viruses</taxon>
        <taxon>Duplodnaviria</taxon>
        <taxon>Heunggongvirae</taxon>
        <taxon>Peploviricota</taxon>
        <taxon>Herviviricetes</taxon>
        <taxon>Herpesvirales</taxon>
        <taxon>Orthoherpesviridae</taxon>
        <taxon>Gammaherpesvirinae</taxon>
        <taxon>Manticavirus</taxon>
        <taxon>Manticavirus phascolarctidgamma1</taxon>
    </lineage>
</organism>
<keyword evidence="2" id="KW-1185">Reference proteome</keyword>
<dbReference type="Proteomes" id="UP000677407">
    <property type="component" value="Segment"/>
</dbReference>
<proteinExistence type="predicted"/>
<reference evidence="1" key="1">
    <citation type="submission" date="2017-11" db="EMBL/GenBank/DDBJ databases">
        <title>The distinct marsupial branch of gammaherpesviruses includes novel host-derived genes seldom found in other viruses.</title>
        <authorList>
            <person name="Vaz P.K."/>
        </authorList>
    </citation>
    <scope>NUCLEOTIDE SEQUENCE</scope>
    <source>
        <strain evidence="1">36M/11</strain>
    </source>
</reference>
<dbReference type="GeneID" id="65102738"/>
<dbReference type="EMBL" id="MG452722">
    <property type="protein sequence ID" value="AZB49183.1"/>
    <property type="molecule type" value="Genomic_DNA"/>
</dbReference>
<dbReference type="KEGG" id="vg:65102738"/>